<dbReference type="PANTHER" id="PTHR45138:SF9">
    <property type="entry name" value="DIGUANYLATE CYCLASE DGCM-RELATED"/>
    <property type="match status" value="1"/>
</dbReference>
<evidence type="ECO:0000313" key="3">
    <source>
        <dbReference type="EMBL" id="UTI66389.1"/>
    </source>
</evidence>
<name>A0ABY5DZL0_9ACTN</name>
<evidence type="ECO:0000313" key="4">
    <source>
        <dbReference type="Proteomes" id="UP001056035"/>
    </source>
</evidence>
<dbReference type="InterPro" id="IPR029787">
    <property type="entry name" value="Nucleotide_cyclase"/>
</dbReference>
<organism evidence="3 4">
    <name type="scientific">Paraconexibacter antarcticus</name>
    <dbReference type="NCBI Taxonomy" id="2949664"/>
    <lineage>
        <taxon>Bacteria</taxon>
        <taxon>Bacillati</taxon>
        <taxon>Actinomycetota</taxon>
        <taxon>Thermoleophilia</taxon>
        <taxon>Solirubrobacterales</taxon>
        <taxon>Paraconexibacteraceae</taxon>
        <taxon>Paraconexibacter</taxon>
    </lineage>
</organism>
<reference evidence="3 4" key="1">
    <citation type="submission" date="2022-06" db="EMBL/GenBank/DDBJ databases">
        <title>Paraconexibacter antarcticus.</title>
        <authorList>
            <person name="Kim C.S."/>
        </authorList>
    </citation>
    <scope>NUCLEOTIDE SEQUENCE [LARGE SCALE GENOMIC DNA]</scope>
    <source>
        <strain evidence="3 4">02-257</strain>
    </source>
</reference>
<sequence>MTSGVPAPSLRRVCRAACALVAVVALVVFLGGWVAGDPALRSIVPGTVGMKWQTAVGLLALAAGLFLLIDAPSPRRRRLADAAALIGLLVGVTVLAEYLLGWRSGLDEFLFRDTAGHRVGAAHPGRLAPTTALCLLLVGAALLLLDARPVGRWRPAELLVLPVAVVGMLTLIGYLYEIPGLYGPASAAKMALGTGVCVLCLATGVLLARPHGRLVALATTDDPGGMMLRRLLPLGIALPLVLGWIRLRLGEAGIFGQRAGTWWLAASTAVVLTVLITRVAGQLSLYAARGRVLEAELVALANHDALTGLYNRHRFDQELAHAAAVAARAGVACSLLIIDLDRLKVVNDTLGHPAGDRLLQDVAGVLTDRLRETDVAARIGGDEFGVLLPATTVAGACVLAQVLCDAVAALRLHTADGDAWTTISVGVAALGAGTGDTLDALVRADQAMYRAKRAGGGRVARGNEFATPV</sequence>
<feature type="domain" description="GGDEF" evidence="2">
    <location>
        <begin position="331"/>
        <end position="464"/>
    </location>
</feature>
<accession>A0ABY5DZL0</accession>
<dbReference type="SUPFAM" id="SSF55073">
    <property type="entry name" value="Nucleotide cyclase"/>
    <property type="match status" value="1"/>
</dbReference>
<dbReference type="Pfam" id="PF00990">
    <property type="entry name" value="GGDEF"/>
    <property type="match status" value="1"/>
</dbReference>
<feature type="transmembrane region" description="Helical" evidence="1">
    <location>
        <begin position="52"/>
        <end position="70"/>
    </location>
</feature>
<keyword evidence="1" id="KW-1133">Transmembrane helix</keyword>
<feature type="transmembrane region" description="Helical" evidence="1">
    <location>
        <begin position="259"/>
        <end position="281"/>
    </location>
</feature>
<feature type="transmembrane region" description="Helical" evidence="1">
    <location>
        <begin position="127"/>
        <end position="146"/>
    </location>
</feature>
<dbReference type="PANTHER" id="PTHR45138">
    <property type="entry name" value="REGULATORY COMPONENTS OF SENSORY TRANSDUCTION SYSTEM"/>
    <property type="match status" value="1"/>
</dbReference>
<evidence type="ECO:0000256" key="1">
    <source>
        <dbReference type="SAM" id="Phobius"/>
    </source>
</evidence>
<dbReference type="Gene3D" id="3.30.70.270">
    <property type="match status" value="1"/>
</dbReference>
<dbReference type="CDD" id="cd01949">
    <property type="entry name" value="GGDEF"/>
    <property type="match status" value="1"/>
</dbReference>
<dbReference type="RefSeq" id="WP_254573060.1">
    <property type="nucleotide sequence ID" value="NZ_CP098502.1"/>
</dbReference>
<dbReference type="EMBL" id="CP098502">
    <property type="protein sequence ID" value="UTI66389.1"/>
    <property type="molecule type" value="Genomic_DNA"/>
</dbReference>
<keyword evidence="4" id="KW-1185">Reference proteome</keyword>
<dbReference type="InterPro" id="IPR000160">
    <property type="entry name" value="GGDEF_dom"/>
</dbReference>
<protein>
    <submittedName>
        <fullName evidence="3">GGDEF domain-containing protein</fullName>
    </submittedName>
</protein>
<keyword evidence="1" id="KW-0812">Transmembrane</keyword>
<feature type="transmembrane region" description="Helical" evidence="1">
    <location>
        <begin position="12"/>
        <end position="32"/>
    </location>
</feature>
<gene>
    <name evidence="3" type="ORF">NBH00_09300</name>
</gene>
<dbReference type="SMART" id="SM00267">
    <property type="entry name" value="GGDEF"/>
    <property type="match status" value="1"/>
</dbReference>
<proteinExistence type="predicted"/>
<evidence type="ECO:0000259" key="2">
    <source>
        <dbReference type="PROSITE" id="PS50887"/>
    </source>
</evidence>
<keyword evidence="1" id="KW-0472">Membrane</keyword>
<dbReference type="NCBIfam" id="TIGR00254">
    <property type="entry name" value="GGDEF"/>
    <property type="match status" value="1"/>
</dbReference>
<dbReference type="Proteomes" id="UP001056035">
    <property type="component" value="Chromosome"/>
</dbReference>
<feature type="transmembrane region" description="Helical" evidence="1">
    <location>
        <begin position="82"/>
        <end position="100"/>
    </location>
</feature>
<feature type="transmembrane region" description="Helical" evidence="1">
    <location>
        <begin position="188"/>
        <end position="208"/>
    </location>
</feature>
<dbReference type="PROSITE" id="PS50887">
    <property type="entry name" value="GGDEF"/>
    <property type="match status" value="1"/>
</dbReference>
<dbReference type="InterPro" id="IPR050469">
    <property type="entry name" value="Diguanylate_Cyclase"/>
</dbReference>
<feature type="transmembrane region" description="Helical" evidence="1">
    <location>
        <begin position="158"/>
        <end position="176"/>
    </location>
</feature>
<dbReference type="InterPro" id="IPR043128">
    <property type="entry name" value="Rev_trsase/Diguanyl_cyclase"/>
</dbReference>
<feature type="transmembrane region" description="Helical" evidence="1">
    <location>
        <begin position="228"/>
        <end position="247"/>
    </location>
</feature>